<dbReference type="Proteomes" id="UP000054988">
    <property type="component" value="Unassembled WGS sequence"/>
</dbReference>
<name>A0A0W0F3J1_MONRR</name>
<dbReference type="PANTHER" id="PTHR12832:SF11">
    <property type="entry name" value="LD23868P"/>
    <property type="match status" value="1"/>
</dbReference>
<dbReference type="InterPro" id="IPR008862">
    <property type="entry name" value="Tcp11"/>
</dbReference>
<feature type="compositionally biased region" description="Low complexity" evidence="2">
    <location>
        <begin position="685"/>
        <end position="702"/>
    </location>
</feature>
<accession>A0A0W0F3J1</accession>
<dbReference type="Pfam" id="PF05794">
    <property type="entry name" value="Tcp11"/>
    <property type="match status" value="1"/>
</dbReference>
<dbReference type="eggNOG" id="KOG1981">
    <property type="taxonomic scope" value="Eukaryota"/>
</dbReference>
<gene>
    <name evidence="3" type="ORF">WG66_16532</name>
</gene>
<dbReference type="AlphaFoldDB" id="A0A0W0F3J1"/>
<reference evidence="3 4" key="1">
    <citation type="submission" date="2015-12" db="EMBL/GenBank/DDBJ databases">
        <title>Draft genome sequence of Moniliophthora roreri, the causal agent of frosty pod rot of cacao.</title>
        <authorList>
            <person name="Aime M.C."/>
            <person name="Diaz-Valderrama J.R."/>
            <person name="Kijpornyongpan T."/>
            <person name="Phillips-Mora W."/>
        </authorList>
    </citation>
    <scope>NUCLEOTIDE SEQUENCE [LARGE SCALE GENOMIC DNA]</scope>
    <source>
        <strain evidence="3 4">MCA 2952</strain>
    </source>
</reference>
<organism evidence="3 4">
    <name type="scientific">Moniliophthora roreri</name>
    <name type="common">Frosty pod rot fungus</name>
    <name type="synonym">Monilia roreri</name>
    <dbReference type="NCBI Taxonomy" id="221103"/>
    <lineage>
        <taxon>Eukaryota</taxon>
        <taxon>Fungi</taxon>
        <taxon>Dikarya</taxon>
        <taxon>Basidiomycota</taxon>
        <taxon>Agaricomycotina</taxon>
        <taxon>Agaricomycetes</taxon>
        <taxon>Agaricomycetidae</taxon>
        <taxon>Agaricales</taxon>
        <taxon>Marasmiineae</taxon>
        <taxon>Marasmiaceae</taxon>
        <taxon>Moniliophthora</taxon>
    </lineage>
</organism>
<protein>
    <recommendedName>
        <fullName evidence="5">Tcp11-domain-containing protein</fullName>
    </recommendedName>
</protein>
<dbReference type="GO" id="GO:0010737">
    <property type="term" value="P:protein kinase A signaling"/>
    <property type="evidence" value="ECO:0007669"/>
    <property type="project" value="TreeGrafter"/>
</dbReference>
<sequence>MDHSPRGIPAKRKQDHVDVDVDDVADTSSNSKRPRIDTSGRLLKKPHMPIRPPPIDRLGNDVEDIGVIPTVAPGPATGSLIPLRRSSGAPALIDAPITVIPNNPHIPSVQPYISRQTLKELDLDTILRNPQLRHDLLFDYGLQFRPTSSRRKRQVADAYWNAVIREVETGCTCFAVDKRGHPITNHEHKCVCHQTPAPATTPIVAGFSRTHQTPIIRTPSRIRPLLSEFLEVVLLVIQPLQSISSMYVNPDSFKAQMEEHSIQANYIRSIFDPALIEQELRHDVFDLASLLRVIGATLKGHCAPMRDQAVEAMVQSAEACKPGGRGTKADAVNAVRACMDILELMKLDIANHQLQTIRASMARTSAHYELSSFKNLRAPKGVVSKQNCPVTSQWLSQAWTCLYRTRSRISHPLYSERGLEFTSLGKNRQIYLAALKGLTELAFYPPFLRPVSTSLSLFPAPLAEFPETLHLDHSRLRNLTKEIGDVVAVYMLLLLYRQLLFSTEWSDCVLSQSSSRRNVRVEDKDLTRLKNEIQAIGSARLPGTCSHGHRGSSGKSSSVSDAVRRYVKEDMVLQVVMRAQEARCRAGLGSTGSASSSRSSLSASRSSLAPLHTPLSSSPCSSVPSTPLTPDSLPPWSAAPPPFSMSVSASRSSSSSSAYHNPELHITIPSSISSVPPSSYPPSSPSSSTTTSPASCLPSSSYFPPSPDPRILNIAQRWADENMNISSPLGAVVYHRLHDCVFNAVVAQTYPGRDSTAGKLFSNIIEMNACSGVGTSRQDTQKKESAVYGLASGMEPLAEEIRTLVDKISRLALIHLNVYLPVYESEGFVESDKGKED</sequence>
<feature type="region of interest" description="Disordered" evidence="2">
    <location>
        <begin position="1"/>
        <end position="57"/>
    </location>
</feature>
<evidence type="ECO:0000313" key="3">
    <source>
        <dbReference type="EMBL" id="KTB30910.1"/>
    </source>
</evidence>
<dbReference type="EMBL" id="LATX01002359">
    <property type="protein sequence ID" value="KTB30910.1"/>
    <property type="molecule type" value="Genomic_DNA"/>
</dbReference>
<feature type="region of interest" description="Disordered" evidence="2">
    <location>
        <begin position="540"/>
        <end position="561"/>
    </location>
</feature>
<feature type="region of interest" description="Disordered" evidence="2">
    <location>
        <begin position="586"/>
        <end position="635"/>
    </location>
</feature>
<comment type="similarity">
    <text evidence="1">Belongs to the TCP11 family.</text>
</comment>
<evidence type="ECO:0000256" key="2">
    <source>
        <dbReference type="SAM" id="MobiDB-lite"/>
    </source>
</evidence>
<dbReference type="PANTHER" id="PTHR12832">
    <property type="entry name" value="TESTIS-SPECIFIC PROTEIN PBS13 T-COMPLEX 11"/>
    <property type="match status" value="1"/>
</dbReference>
<evidence type="ECO:0000256" key="1">
    <source>
        <dbReference type="ARBA" id="ARBA00010954"/>
    </source>
</evidence>
<proteinExistence type="inferred from homology"/>
<feature type="region of interest" description="Disordered" evidence="2">
    <location>
        <begin position="670"/>
        <end position="702"/>
    </location>
</feature>
<evidence type="ECO:0000313" key="4">
    <source>
        <dbReference type="Proteomes" id="UP000054988"/>
    </source>
</evidence>
<evidence type="ECO:0008006" key="5">
    <source>
        <dbReference type="Google" id="ProtNLM"/>
    </source>
</evidence>
<comment type="caution">
    <text evidence="3">The sequence shown here is derived from an EMBL/GenBank/DDBJ whole genome shotgun (WGS) entry which is preliminary data.</text>
</comment>